<keyword evidence="7 10" id="KW-0472">Membrane</keyword>
<evidence type="ECO:0000256" key="9">
    <source>
        <dbReference type="ARBA" id="ARBA00047308"/>
    </source>
</evidence>
<feature type="transmembrane region" description="Helical" evidence="10">
    <location>
        <begin position="653"/>
        <end position="672"/>
    </location>
</feature>
<protein>
    <recommendedName>
        <fullName evidence="8">P-type Zn(2+) transporter</fullName>
        <ecNumber evidence="8">7.2.2.12</ecNumber>
    </recommendedName>
</protein>
<dbReference type="GO" id="GO:0005886">
    <property type="term" value="C:plasma membrane"/>
    <property type="evidence" value="ECO:0007669"/>
    <property type="project" value="UniProtKB-SubCell"/>
</dbReference>
<sequence>MKPISNTDRTEPLSFTQERSYAFEGVDCPVCAAKIEDRIQQIGGVASARVDFSRKQIHITTTDTQQEPFFANLIKEAKRVEPSMQVRPLENQSQEKDSSLRWNLIRILVSVLSFGFAMYFDTKLLYMLSFVVSGYDVLFTAGRNILHGKLFDENFLMSVATLGALAIGETGEAAAVMLFYLIGEYFQARSVMQSRRSILDALDLKVQQARLIQGQDTSMVLVEEVVPGSSIRVLSGEKIPLDGVVISGSSSVDMQHLSGESIPRSVKAGDEVLGSSINLGGSLDIRVSKVYEQSTAAKILHLVEESASKKAQTERTITAFARYYTPIVVFFALGLAIIPSLITGSWQTWMYRALVFLVVSCPCALVISVPLSYFAGIGRSAKGGILVKGGNYLEALAKTDTFVFDKTGTLTTGTFSLIEVRMTSPSHLETSYAQNLAASLERNSAHPLAKAFLELDAPFAVSQVSEIAGKGLTGIVDGKDVVAGNRALLEEMGIPVFCEAEDEATVLLAVEGKHEASFVLQDTIRKEAKPMIQRLRKLGIKHLAMISGDSLVHANRVARELGLDEVHASLLPDQKQERMLAIAAKRKNLVFVGDGMNDAPSLAASKVGISMGNKASDAAMESADVVILTDDLHEVANLIEISRQTARIVRQNISFALLVKVLALGLGALGYASMWIAVLADTGVTIIAILNALRILLFRPSR</sequence>
<dbReference type="CDD" id="cd00371">
    <property type="entry name" value="HMA"/>
    <property type="match status" value="1"/>
</dbReference>
<dbReference type="InterPro" id="IPR006121">
    <property type="entry name" value="HMA_dom"/>
</dbReference>
<dbReference type="PRINTS" id="PR00941">
    <property type="entry name" value="CDATPASE"/>
</dbReference>
<comment type="subcellular location">
    <subcellularLocation>
        <location evidence="10">Cell membrane</location>
    </subcellularLocation>
    <subcellularLocation>
        <location evidence="1">Membrane</location>
        <topology evidence="1">Multi-pass membrane protein</topology>
    </subcellularLocation>
</comment>
<evidence type="ECO:0000256" key="7">
    <source>
        <dbReference type="ARBA" id="ARBA00023136"/>
    </source>
</evidence>
<dbReference type="GO" id="GO:0005524">
    <property type="term" value="F:ATP binding"/>
    <property type="evidence" value="ECO:0007669"/>
    <property type="project" value="UniProtKB-UniRule"/>
</dbReference>
<dbReference type="NCBIfam" id="TIGR01512">
    <property type="entry name" value="ATPase-IB2_Cd"/>
    <property type="match status" value="1"/>
</dbReference>
<dbReference type="PANTHER" id="PTHR48085">
    <property type="entry name" value="CADMIUM/ZINC-TRANSPORTING ATPASE HMA2-RELATED"/>
    <property type="match status" value="1"/>
</dbReference>
<dbReference type="PANTHER" id="PTHR48085:SF5">
    <property type="entry name" value="CADMIUM_ZINC-TRANSPORTING ATPASE HMA4-RELATED"/>
    <property type="match status" value="1"/>
</dbReference>
<dbReference type="InterPro" id="IPR027256">
    <property type="entry name" value="P-typ_ATPase_IB"/>
</dbReference>
<dbReference type="RefSeq" id="WP_013606917.1">
    <property type="nucleotide sequence ID" value="NC_015152.1"/>
</dbReference>
<dbReference type="EC" id="7.2.2.12" evidence="8"/>
<gene>
    <name evidence="12" type="ordered locus">SpiBuddy_1241</name>
</gene>
<proteinExistence type="inferred from homology"/>
<keyword evidence="10" id="KW-0479">Metal-binding</keyword>
<dbReference type="Pfam" id="PF00403">
    <property type="entry name" value="HMA"/>
    <property type="match status" value="1"/>
</dbReference>
<keyword evidence="13" id="KW-1185">Reference proteome</keyword>
<evidence type="ECO:0000313" key="13">
    <source>
        <dbReference type="Proteomes" id="UP000008466"/>
    </source>
</evidence>
<evidence type="ECO:0000259" key="11">
    <source>
        <dbReference type="PROSITE" id="PS50846"/>
    </source>
</evidence>
<dbReference type="Pfam" id="PF00702">
    <property type="entry name" value="Hydrolase"/>
    <property type="match status" value="1"/>
</dbReference>
<evidence type="ECO:0000256" key="3">
    <source>
        <dbReference type="ARBA" id="ARBA00022692"/>
    </source>
</evidence>
<dbReference type="NCBIfam" id="TIGR01525">
    <property type="entry name" value="ATPase-IB_hvy"/>
    <property type="match status" value="1"/>
</dbReference>
<keyword evidence="12" id="KW-0378">Hydrolase</keyword>
<dbReference type="AlphaFoldDB" id="F0RYT0"/>
<dbReference type="SUPFAM" id="SSF55008">
    <property type="entry name" value="HMA, heavy metal-associated domain"/>
    <property type="match status" value="1"/>
</dbReference>
<evidence type="ECO:0000313" key="12">
    <source>
        <dbReference type="EMBL" id="ADY13066.1"/>
    </source>
</evidence>
<dbReference type="Proteomes" id="UP000008466">
    <property type="component" value="Chromosome"/>
</dbReference>
<dbReference type="GO" id="GO:0016463">
    <property type="term" value="F:P-type zinc transporter activity"/>
    <property type="evidence" value="ECO:0007669"/>
    <property type="project" value="UniProtKB-EC"/>
</dbReference>
<dbReference type="KEGG" id="sbu:SpiBuddy_1241"/>
<dbReference type="Pfam" id="PF00122">
    <property type="entry name" value="E1-E2_ATPase"/>
    <property type="match status" value="1"/>
</dbReference>
<dbReference type="GO" id="GO:0016887">
    <property type="term" value="F:ATP hydrolysis activity"/>
    <property type="evidence" value="ECO:0007669"/>
    <property type="project" value="InterPro"/>
</dbReference>
<comment type="catalytic activity">
    <reaction evidence="9">
        <text>Zn(2+)(in) + ATP + H2O = Zn(2+)(out) + ADP + phosphate + H(+)</text>
        <dbReference type="Rhea" id="RHEA:20621"/>
        <dbReference type="ChEBI" id="CHEBI:15377"/>
        <dbReference type="ChEBI" id="CHEBI:15378"/>
        <dbReference type="ChEBI" id="CHEBI:29105"/>
        <dbReference type="ChEBI" id="CHEBI:30616"/>
        <dbReference type="ChEBI" id="CHEBI:43474"/>
        <dbReference type="ChEBI" id="CHEBI:456216"/>
        <dbReference type="EC" id="7.2.2.12"/>
    </reaction>
</comment>
<dbReference type="Gene3D" id="3.40.50.1000">
    <property type="entry name" value="HAD superfamily/HAD-like"/>
    <property type="match status" value="1"/>
</dbReference>
<evidence type="ECO:0000256" key="5">
    <source>
        <dbReference type="ARBA" id="ARBA00022840"/>
    </source>
</evidence>
<evidence type="ECO:0000256" key="4">
    <source>
        <dbReference type="ARBA" id="ARBA00022741"/>
    </source>
</evidence>
<dbReference type="SUPFAM" id="SSF56784">
    <property type="entry name" value="HAD-like"/>
    <property type="match status" value="1"/>
</dbReference>
<dbReference type="Gene3D" id="3.40.1110.10">
    <property type="entry name" value="Calcium-transporting ATPase, cytoplasmic domain N"/>
    <property type="match status" value="1"/>
</dbReference>
<dbReference type="InterPro" id="IPR008250">
    <property type="entry name" value="ATPase_P-typ_transduc_dom_A_sf"/>
</dbReference>
<keyword evidence="10" id="KW-1003">Cell membrane</keyword>
<dbReference type="PROSITE" id="PS50846">
    <property type="entry name" value="HMA_2"/>
    <property type="match status" value="1"/>
</dbReference>
<evidence type="ECO:0000256" key="8">
    <source>
        <dbReference type="ARBA" id="ARBA00039097"/>
    </source>
</evidence>
<dbReference type="STRING" id="158189.SpiBuddy_1241"/>
<evidence type="ECO:0000256" key="10">
    <source>
        <dbReference type="RuleBase" id="RU362081"/>
    </source>
</evidence>
<keyword evidence="6 10" id="KW-1133">Transmembrane helix</keyword>
<dbReference type="Gene3D" id="3.30.70.100">
    <property type="match status" value="1"/>
</dbReference>
<keyword evidence="3 10" id="KW-0812">Transmembrane</keyword>
<dbReference type="InterPro" id="IPR036412">
    <property type="entry name" value="HAD-like_sf"/>
</dbReference>
<dbReference type="InterPro" id="IPR023214">
    <property type="entry name" value="HAD_sf"/>
</dbReference>
<accession>F0RYT0</accession>
<dbReference type="GO" id="GO:0015086">
    <property type="term" value="F:cadmium ion transmembrane transporter activity"/>
    <property type="evidence" value="ECO:0007669"/>
    <property type="project" value="TreeGrafter"/>
</dbReference>
<keyword evidence="5 10" id="KW-0067">ATP-binding</keyword>
<comment type="similarity">
    <text evidence="2 10">Belongs to the cation transport ATPase (P-type) (TC 3.A.3) family. Type IB subfamily.</text>
</comment>
<dbReference type="HOGENOM" id="CLU_001771_6_2_12"/>
<dbReference type="InterPro" id="IPR036163">
    <property type="entry name" value="HMA_dom_sf"/>
</dbReference>
<dbReference type="PROSITE" id="PS00154">
    <property type="entry name" value="ATPASE_E1_E2"/>
    <property type="match status" value="1"/>
</dbReference>
<evidence type="ECO:0000256" key="6">
    <source>
        <dbReference type="ARBA" id="ARBA00022989"/>
    </source>
</evidence>
<dbReference type="InterPro" id="IPR023298">
    <property type="entry name" value="ATPase_P-typ_TM_dom_sf"/>
</dbReference>
<keyword evidence="4 10" id="KW-0547">Nucleotide-binding</keyword>
<reference evidence="13" key="1">
    <citation type="submission" date="2011-02" db="EMBL/GenBank/DDBJ databases">
        <title>Complete sequence of Spirochaeta sp. Buddy.</title>
        <authorList>
            <person name="Lucas S."/>
            <person name="Copeland A."/>
            <person name="Lapidus A."/>
            <person name="Cheng J.-F."/>
            <person name="Goodwin L."/>
            <person name="Pitluck S."/>
            <person name="Zeytun A."/>
            <person name="Detter J.C."/>
            <person name="Han C."/>
            <person name="Tapia R."/>
            <person name="Land M."/>
            <person name="Hauser L."/>
            <person name="Kyrpides N."/>
            <person name="Ivanova N."/>
            <person name="Mikhailova N."/>
            <person name="Pagani I."/>
            <person name="Ritalahti K.M."/>
            <person name="Loeffler F.E."/>
            <person name="Woyke T."/>
        </authorList>
    </citation>
    <scope>NUCLEOTIDE SEQUENCE [LARGE SCALE GENOMIC DNA]</scope>
    <source>
        <strain evidence="13">ATCC BAA-1886 / DSM 22777 / Buddy</strain>
    </source>
</reference>
<dbReference type="SUPFAM" id="SSF81665">
    <property type="entry name" value="Calcium ATPase, transmembrane domain M"/>
    <property type="match status" value="1"/>
</dbReference>
<feature type="transmembrane region" description="Helical" evidence="10">
    <location>
        <begin position="155"/>
        <end position="182"/>
    </location>
</feature>
<feature type="transmembrane region" description="Helical" evidence="10">
    <location>
        <begin position="354"/>
        <end position="375"/>
    </location>
</feature>
<dbReference type="NCBIfam" id="TIGR01494">
    <property type="entry name" value="ATPase_P-type"/>
    <property type="match status" value="1"/>
</dbReference>
<dbReference type="InterPro" id="IPR001757">
    <property type="entry name" value="P_typ_ATPase"/>
</dbReference>
<dbReference type="eggNOG" id="COG2217">
    <property type="taxonomic scope" value="Bacteria"/>
</dbReference>
<dbReference type="GO" id="GO:0046872">
    <property type="term" value="F:metal ion binding"/>
    <property type="evidence" value="ECO:0007669"/>
    <property type="project" value="UniProtKB-KW"/>
</dbReference>
<organism evidence="12 13">
    <name type="scientific">Sphaerochaeta globosa (strain ATCC BAA-1886 / DSM 22777 / Buddy)</name>
    <name type="common">Spirochaeta sp. (strain Buddy)</name>
    <dbReference type="NCBI Taxonomy" id="158189"/>
    <lineage>
        <taxon>Bacteria</taxon>
        <taxon>Pseudomonadati</taxon>
        <taxon>Spirochaetota</taxon>
        <taxon>Spirochaetia</taxon>
        <taxon>Spirochaetales</taxon>
        <taxon>Sphaerochaetaceae</taxon>
        <taxon>Sphaerochaeta</taxon>
    </lineage>
</organism>
<dbReference type="InterPro" id="IPR059000">
    <property type="entry name" value="ATPase_P-type_domA"/>
</dbReference>
<feature type="domain" description="HMA" evidence="11">
    <location>
        <begin position="17"/>
        <end position="81"/>
    </location>
</feature>
<feature type="transmembrane region" description="Helical" evidence="10">
    <location>
        <begin position="678"/>
        <end position="697"/>
    </location>
</feature>
<dbReference type="EMBL" id="CP002541">
    <property type="protein sequence ID" value="ADY13066.1"/>
    <property type="molecule type" value="Genomic_DNA"/>
</dbReference>
<name>F0RYT0_SPHGB</name>
<dbReference type="InterPro" id="IPR023299">
    <property type="entry name" value="ATPase_P-typ_cyto_dom_N"/>
</dbReference>
<dbReference type="Gene3D" id="2.70.150.10">
    <property type="entry name" value="Calcium-transporting ATPase, cytoplasmic transduction domain A"/>
    <property type="match status" value="1"/>
</dbReference>
<dbReference type="PRINTS" id="PR00119">
    <property type="entry name" value="CATATPASE"/>
</dbReference>
<dbReference type="InterPro" id="IPR051014">
    <property type="entry name" value="Cation_Transport_ATPase_IB"/>
</dbReference>
<feature type="transmembrane region" description="Helical" evidence="10">
    <location>
        <begin position="323"/>
        <end position="342"/>
    </location>
</feature>
<evidence type="ECO:0000256" key="2">
    <source>
        <dbReference type="ARBA" id="ARBA00006024"/>
    </source>
</evidence>
<dbReference type="SUPFAM" id="SSF81653">
    <property type="entry name" value="Calcium ATPase, transduction domain A"/>
    <property type="match status" value="1"/>
</dbReference>
<evidence type="ECO:0000256" key="1">
    <source>
        <dbReference type="ARBA" id="ARBA00004141"/>
    </source>
</evidence>
<dbReference type="InterPro" id="IPR018303">
    <property type="entry name" value="ATPase_P-typ_P_site"/>
</dbReference>